<protein>
    <submittedName>
        <fullName evidence="1">Uncharacterized protein</fullName>
    </submittedName>
</protein>
<keyword evidence="2" id="KW-1185">Reference proteome</keyword>
<sequence>MFYVGYCLGFKGPNSAPSKEKKRVNKNTQFHSRTIDMVRIIGLQFNYMIQDKWSNVIFMLIYEAIDIRTRQGLLNVIAGKVGKRIDARIILLELLFCLSRIEFSDKKAYIR</sequence>
<reference evidence="1" key="1">
    <citation type="submission" date="2022-06" db="EMBL/GenBank/DDBJ databases">
        <title>Uncovering the hologenomic basis of an extraordinary plant invasion.</title>
        <authorList>
            <person name="Bieker V.C."/>
            <person name="Martin M.D."/>
            <person name="Gilbert T."/>
            <person name="Hodgins K."/>
            <person name="Battlay P."/>
            <person name="Petersen B."/>
            <person name="Wilson J."/>
        </authorList>
    </citation>
    <scope>NUCLEOTIDE SEQUENCE</scope>
    <source>
        <strain evidence="1">AA19_3_7</strain>
        <tissue evidence="1">Leaf</tissue>
    </source>
</reference>
<name>A0AAD5D530_AMBAR</name>
<gene>
    <name evidence="1" type="ORF">M8C21_004711</name>
</gene>
<organism evidence="1 2">
    <name type="scientific">Ambrosia artemisiifolia</name>
    <name type="common">Common ragweed</name>
    <dbReference type="NCBI Taxonomy" id="4212"/>
    <lineage>
        <taxon>Eukaryota</taxon>
        <taxon>Viridiplantae</taxon>
        <taxon>Streptophyta</taxon>
        <taxon>Embryophyta</taxon>
        <taxon>Tracheophyta</taxon>
        <taxon>Spermatophyta</taxon>
        <taxon>Magnoliopsida</taxon>
        <taxon>eudicotyledons</taxon>
        <taxon>Gunneridae</taxon>
        <taxon>Pentapetalae</taxon>
        <taxon>asterids</taxon>
        <taxon>campanulids</taxon>
        <taxon>Asterales</taxon>
        <taxon>Asteraceae</taxon>
        <taxon>Asteroideae</taxon>
        <taxon>Heliantheae alliance</taxon>
        <taxon>Heliantheae</taxon>
        <taxon>Ambrosia</taxon>
    </lineage>
</organism>
<dbReference type="Proteomes" id="UP001206925">
    <property type="component" value="Unassembled WGS sequence"/>
</dbReference>
<evidence type="ECO:0000313" key="2">
    <source>
        <dbReference type="Proteomes" id="UP001206925"/>
    </source>
</evidence>
<dbReference type="EMBL" id="JAMZMK010003498">
    <property type="protein sequence ID" value="KAI7754448.1"/>
    <property type="molecule type" value="Genomic_DNA"/>
</dbReference>
<comment type="caution">
    <text evidence="1">The sequence shown here is derived from an EMBL/GenBank/DDBJ whole genome shotgun (WGS) entry which is preliminary data.</text>
</comment>
<dbReference type="InterPro" id="IPR008528">
    <property type="entry name" value="unc-13_homologue"/>
</dbReference>
<dbReference type="PANTHER" id="PTHR31280:SF2">
    <property type="entry name" value="PROTEIN UNC-13 HOMOLOG"/>
    <property type="match status" value="1"/>
</dbReference>
<proteinExistence type="predicted"/>
<evidence type="ECO:0000313" key="1">
    <source>
        <dbReference type="EMBL" id="KAI7754448.1"/>
    </source>
</evidence>
<dbReference type="AlphaFoldDB" id="A0AAD5D530"/>
<accession>A0AAD5D530</accession>
<dbReference type="PANTHER" id="PTHR31280">
    <property type="entry name" value="PROTEIN UNC-13 HOMOLOG"/>
    <property type="match status" value="1"/>
</dbReference>